<name>A0AAJ7T4J4_PETMA</name>
<dbReference type="GO" id="GO:0006417">
    <property type="term" value="P:regulation of translation"/>
    <property type="evidence" value="ECO:0007669"/>
    <property type="project" value="UniProtKB-KW"/>
</dbReference>
<keyword evidence="4 6" id="KW-0694">RNA-binding</keyword>
<dbReference type="PANTHER" id="PTHR11960:SF66">
    <property type="entry name" value="EUKARYOTIC TRANSLATION INITIATION FACTOR 4E TYPE 3"/>
    <property type="match status" value="1"/>
</dbReference>
<dbReference type="FunFam" id="3.30.760.10:FF:000007">
    <property type="entry name" value="Eukaryotic translation initiation factor 4E family member 3"/>
    <property type="match status" value="1"/>
</dbReference>
<evidence type="ECO:0000256" key="5">
    <source>
        <dbReference type="ARBA" id="ARBA00022917"/>
    </source>
</evidence>
<dbReference type="Pfam" id="PF01652">
    <property type="entry name" value="IF4E"/>
    <property type="match status" value="1"/>
</dbReference>
<dbReference type="CTD" id="317649"/>
<dbReference type="RefSeq" id="XP_032810181.1">
    <property type="nucleotide sequence ID" value="XM_032954290.1"/>
</dbReference>
<evidence type="ECO:0000313" key="8">
    <source>
        <dbReference type="Proteomes" id="UP001318040"/>
    </source>
</evidence>
<reference evidence="9" key="1">
    <citation type="submission" date="2025-08" db="UniProtKB">
        <authorList>
            <consortium name="RefSeq"/>
        </authorList>
    </citation>
    <scope>IDENTIFICATION</scope>
    <source>
        <tissue evidence="9">Sperm</tissue>
    </source>
</reference>
<dbReference type="GO" id="GO:0000340">
    <property type="term" value="F:RNA 7-methylguanosine cap binding"/>
    <property type="evidence" value="ECO:0007669"/>
    <property type="project" value="TreeGrafter"/>
</dbReference>
<comment type="similarity">
    <text evidence="1 6">Belongs to the eukaryotic initiation factor 4E family.</text>
</comment>
<evidence type="ECO:0000256" key="1">
    <source>
        <dbReference type="ARBA" id="ARBA00009860"/>
    </source>
</evidence>
<evidence type="ECO:0000313" key="9">
    <source>
        <dbReference type="RefSeq" id="XP_032810181.1"/>
    </source>
</evidence>
<protein>
    <submittedName>
        <fullName evidence="9">Eukaryotic translation initiation factor 4E type 3</fullName>
    </submittedName>
</protein>
<dbReference type="InterPro" id="IPR023398">
    <property type="entry name" value="TIF_eIF4e-like"/>
</dbReference>
<evidence type="ECO:0000256" key="4">
    <source>
        <dbReference type="ARBA" id="ARBA00022884"/>
    </source>
</evidence>
<accession>A0AAJ7T4J4</accession>
<gene>
    <name evidence="9" type="primary">EIF4E3</name>
</gene>
<dbReference type="GO" id="GO:0016281">
    <property type="term" value="C:eukaryotic translation initiation factor 4F complex"/>
    <property type="evidence" value="ECO:0007669"/>
    <property type="project" value="TreeGrafter"/>
</dbReference>
<sequence length="236" mass="26544">MDEAAAATTTTAVAAERPKQQQQQHGDADDMIVLDGIVEEGVPLNSPWTFWLDRSVRGITVTEYESNLKKIYTVRSVEGFWSVYNNIPSVESLPVRCTYHLMRGERQPLWEDPSNCGGGIWKMKCTKEQTITVWKELLLATIGEQFSDSCEKDDEVVGVSVSIREREDVIQVWNKNARLADRAAVLPKLFSLLPSVGFKGVFYKEHEEHDAFERGRTQRHHGGGSGGGGGFYRNHE</sequence>
<dbReference type="GO" id="GO:0003743">
    <property type="term" value="F:translation initiation factor activity"/>
    <property type="evidence" value="ECO:0007669"/>
    <property type="project" value="UniProtKB-KW"/>
</dbReference>
<keyword evidence="3" id="KW-0810">Translation regulation</keyword>
<dbReference type="SUPFAM" id="SSF55418">
    <property type="entry name" value="eIF4e-like"/>
    <property type="match status" value="1"/>
</dbReference>
<feature type="region of interest" description="Disordered" evidence="7">
    <location>
        <begin position="1"/>
        <end position="28"/>
    </location>
</feature>
<feature type="compositionally biased region" description="Gly residues" evidence="7">
    <location>
        <begin position="223"/>
        <end position="236"/>
    </location>
</feature>
<evidence type="ECO:0000256" key="2">
    <source>
        <dbReference type="ARBA" id="ARBA00022540"/>
    </source>
</evidence>
<feature type="compositionally biased region" description="Low complexity" evidence="7">
    <location>
        <begin position="1"/>
        <end position="15"/>
    </location>
</feature>
<keyword evidence="8" id="KW-1185">Reference proteome</keyword>
<proteinExistence type="inferred from homology"/>
<dbReference type="AlphaFoldDB" id="A0AAJ7T4J4"/>
<evidence type="ECO:0000256" key="3">
    <source>
        <dbReference type="ARBA" id="ARBA00022845"/>
    </source>
</evidence>
<dbReference type="Proteomes" id="UP001318040">
    <property type="component" value="Chromosome 14"/>
</dbReference>
<feature type="region of interest" description="Disordered" evidence="7">
    <location>
        <begin position="212"/>
        <end position="236"/>
    </location>
</feature>
<dbReference type="Gene3D" id="3.30.760.10">
    <property type="entry name" value="RNA Cap, Translation Initiation Factor Eif4e"/>
    <property type="match status" value="1"/>
</dbReference>
<organism evidence="8 9">
    <name type="scientific">Petromyzon marinus</name>
    <name type="common">Sea lamprey</name>
    <dbReference type="NCBI Taxonomy" id="7757"/>
    <lineage>
        <taxon>Eukaryota</taxon>
        <taxon>Metazoa</taxon>
        <taxon>Chordata</taxon>
        <taxon>Craniata</taxon>
        <taxon>Vertebrata</taxon>
        <taxon>Cyclostomata</taxon>
        <taxon>Hyperoartia</taxon>
        <taxon>Petromyzontiformes</taxon>
        <taxon>Petromyzontidae</taxon>
        <taxon>Petromyzon</taxon>
    </lineage>
</organism>
<evidence type="ECO:0000256" key="6">
    <source>
        <dbReference type="RuleBase" id="RU004374"/>
    </source>
</evidence>
<dbReference type="InterPro" id="IPR001040">
    <property type="entry name" value="TIF_eIF_4E"/>
</dbReference>
<keyword evidence="5 6" id="KW-0648">Protein biosynthesis</keyword>
<evidence type="ECO:0000256" key="7">
    <source>
        <dbReference type="SAM" id="MobiDB-lite"/>
    </source>
</evidence>
<dbReference type="KEGG" id="pmrn:116942403"/>
<keyword evidence="2 6" id="KW-0396">Initiation factor</keyword>
<dbReference type="PANTHER" id="PTHR11960">
    <property type="entry name" value="EUKARYOTIC TRANSLATION INITIATION FACTOR 4E RELATED"/>
    <property type="match status" value="1"/>
</dbReference>